<dbReference type="InterPro" id="IPR007542">
    <property type="entry name" value="MCP_C"/>
</dbReference>
<feature type="domain" description="Major capsid protein C-terminal" evidence="4">
    <location>
        <begin position="198"/>
        <end position="404"/>
    </location>
</feature>
<protein>
    <recommendedName>
        <fullName evidence="7">Major capsid protein</fullName>
    </recommendedName>
</protein>
<reference evidence="6" key="1">
    <citation type="submission" date="2019-02" db="EMBL/GenBank/DDBJ databases">
        <authorList>
            <person name="Bachy C."/>
            <person name="Yung C.-M."/>
            <person name="Roux S."/>
            <person name="Sullivan M.B."/>
            <person name="Worden A.Z."/>
        </authorList>
    </citation>
    <scope>NUCLEOTIDE SEQUENCE</scope>
    <source>
        <strain evidence="6">BII-V1</strain>
    </source>
</reference>
<dbReference type="SUPFAM" id="SSF49749">
    <property type="entry name" value="Group II dsDNA viruses VP"/>
    <property type="match status" value="2"/>
</dbReference>
<dbReference type="Pfam" id="PF04451">
    <property type="entry name" value="Capsid_NCLDV"/>
    <property type="match status" value="1"/>
</dbReference>
<evidence type="ECO:0000256" key="3">
    <source>
        <dbReference type="ARBA" id="ARBA00022844"/>
    </source>
</evidence>
<dbReference type="Pfam" id="PF16903">
    <property type="entry name" value="Capsid_N"/>
    <property type="match status" value="1"/>
</dbReference>
<dbReference type="Gene3D" id="2.70.9.20">
    <property type="entry name" value="Major capsid protein Vp54"/>
    <property type="match status" value="1"/>
</dbReference>
<feature type="domain" description="Major capsid protein N-terminal" evidence="5">
    <location>
        <begin position="25"/>
        <end position="195"/>
    </location>
</feature>
<comment type="subcellular location">
    <subcellularLocation>
        <location evidence="1">Virion</location>
    </subcellularLocation>
</comment>
<evidence type="ECO:0000259" key="5">
    <source>
        <dbReference type="Pfam" id="PF16903"/>
    </source>
</evidence>
<accession>A0A7S6NXZ4</accession>
<keyword evidence="3" id="KW-0946">Virion</keyword>
<dbReference type="Gene3D" id="2.70.9.10">
    <property type="entry name" value="Adenovirus Type 2 Hexon, domain 4"/>
    <property type="match status" value="1"/>
</dbReference>
<dbReference type="GO" id="GO:0019028">
    <property type="term" value="C:viral capsid"/>
    <property type="evidence" value="ECO:0007669"/>
    <property type="project" value="UniProtKB-KW"/>
</dbReference>
<sequence length="409" mass="45221">MAGGLMQLVAYGAQDVYLTGNPKVTFFQAVYKRHTNFAMETIEQTVNGTAGNNGRVSVTVARNGDLIADMYVELRAFQAFDTTEDAWVAESAISSVELSIGGQRIDKHYQKWWRLYSELYLDESTKLNYGKMTSATVDNEKVYLPLIFFFNRNPGLALPLIALQYHEVRIDFDLSGVYETNFDSFKVWGNYIYLDTEERRRFAQKGHEYLIEQVQHTGSDSLAAAGSTKQIRLSYNHPVKELVWCATESSNVVGDLNGIWNFTDTEVTVSSALGAVAASNVAIAPGAAGAPSLIGLTQFDEETSGPLDSFKLVLNGQDRFKEQGGKYFNSVQPYVHHSASPMPGVYAYSFALKPEEHQPTGTCNFSRIDNAQVSIATKTGSDKTTLHMFATNYNVLRIQSGMGGLAFSN</sequence>
<evidence type="ECO:0000313" key="6">
    <source>
        <dbReference type="EMBL" id="QOR60208.1"/>
    </source>
</evidence>
<organism evidence="6">
    <name type="scientific">Bathycoccus sp. RCC716 virus 1</name>
    <dbReference type="NCBI Taxonomy" id="2530038"/>
    <lineage>
        <taxon>Viruses</taxon>
        <taxon>Varidnaviria</taxon>
        <taxon>Bamfordvirae</taxon>
        <taxon>Nucleocytoviricota</taxon>
        <taxon>Megaviricetes</taxon>
        <taxon>Algavirales</taxon>
        <taxon>Phycodnaviridae</taxon>
        <taxon>Prasinovirus</taxon>
    </lineage>
</organism>
<evidence type="ECO:0000256" key="1">
    <source>
        <dbReference type="ARBA" id="ARBA00004328"/>
    </source>
</evidence>
<evidence type="ECO:0000256" key="2">
    <source>
        <dbReference type="ARBA" id="ARBA00022561"/>
    </source>
</evidence>
<evidence type="ECO:0000259" key="4">
    <source>
        <dbReference type="Pfam" id="PF04451"/>
    </source>
</evidence>
<keyword evidence="2" id="KW-0167">Capsid protein</keyword>
<dbReference type="EMBL" id="MK522034">
    <property type="protein sequence ID" value="QOR60208.1"/>
    <property type="molecule type" value="Genomic_DNA"/>
</dbReference>
<dbReference type="InterPro" id="IPR031654">
    <property type="entry name" value="Capsid_N"/>
</dbReference>
<evidence type="ECO:0008006" key="7">
    <source>
        <dbReference type="Google" id="ProtNLM"/>
    </source>
</evidence>
<dbReference type="InterPro" id="IPR038519">
    <property type="entry name" value="MCP_C_sf"/>
</dbReference>
<dbReference type="GO" id="GO:0005198">
    <property type="term" value="F:structural molecule activity"/>
    <property type="evidence" value="ECO:0007669"/>
    <property type="project" value="InterPro"/>
</dbReference>
<dbReference type="InterPro" id="IPR016112">
    <property type="entry name" value="VP_dsDNA_II"/>
</dbReference>
<proteinExistence type="predicted"/>
<name>A0A7S6NXZ4_9PHYC</name>